<dbReference type="InterPro" id="IPR040141">
    <property type="entry name" value="ZPR1"/>
</dbReference>
<evidence type="ECO:0000313" key="4">
    <source>
        <dbReference type="Proteomes" id="UP000692954"/>
    </source>
</evidence>
<dbReference type="PROSITE" id="PS50102">
    <property type="entry name" value="RRM"/>
    <property type="match status" value="1"/>
</dbReference>
<protein>
    <recommendedName>
        <fullName evidence="2">RRM domain-containing protein</fullName>
    </recommendedName>
</protein>
<evidence type="ECO:0000259" key="2">
    <source>
        <dbReference type="PROSITE" id="PS50102"/>
    </source>
</evidence>
<accession>A0A8S1PY64</accession>
<dbReference type="SMART" id="SM00709">
    <property type="entry name" value="Zpr1"/>
    <property type="match status" value="1"/>
</dbReference>
<proteinExistence type="predicted"/>
<dbReference type="InterPro" id="IPR004457">
    <property type="entry name" value="Znf_ZPR1"/>
</dbReference>
<name>A0A8S1PY64_9CILI</name>
<dbReference type="Pfam" id="PF00076">
    <property type="entry name" value="RRM_1"/>
    <property type="match status" value="1"/>
</dbReference>
<feature type="domain" description="RRM" evidence="2">
    <location>
        <begin position="345"/>
        <end position="422"/>
    </location>
</feature>
<dbReference type="GO" id="GO:0005634">
    <property type="term" value="C:nucleus"/>
    <property type="evidence" value="ECO:0007669"/>
    <property type="project" value="TreeGrafter"/>
</dbReference>
<dbReference type="SMART" id="SM00360">
    <property type="entry name" value="RRM"/>
    <property type="match status" value="2"/>
</dbReference>
<dbReference type="GO" id="GO:0008270">
    <property type="term" value="F:zinc ion binding"/>
    <property type="evidence" value="ECO:0007669"/>
    <property type="project" value="InterPro"/>
</dbReference>
<dbReference type="AlphaFoldDB" id="A0A8S1PY64"/>
<keyword evidence="4" id="KW-1185">Reference proteome</keyword>
<reference evidence="3" key="1">
    <citation type="submission" date="2021-01" db="EMBL/GenBank/DDBJ databases">
        <authorList>
            <consortium name="Genoscope - CEA"/>
            <person name="William W."/>
        </authorList>
    </citation>
    <scope>NUCLEOTIDE SEQUENCE</scope>
</reference>
<dbReference type="OrthoDB" id="284142at2759"/>
<comment type="caution">
    <text evidence="3">The sequence shown here is derived from an EMBL/GenBank/DDBJ whole genome shotgun (WGS) entry which is preliminary data.</text>
</comment>
<dbReference type="InterPro" id="IPR000504">
    <property type="entry name" value="RRM_dom"/>
</dbReference>
<organism evidence="3 4">
    <name type="scientific">Paramecium sonneborni</name>
    <dbReference type="NCBI Taxonomy" id="65129"/>
    <lineage>
        <taxon>Eukaryota</taxon>
        <taxon>Sar</taxon>
        <taxon>Alveolata</taxon>
        <taxon>Ciliophora</taxon>
        <taxon>Intramacronucleata</taxon>
        <taxon>Oligohymenophorea</taxon>
        <taxon>Peniculida</taxon>
        <taxon>Parameciidae</taxon>
        <taxon>Paramecium</taxon>
    </lineage>
</organism>
<keyword evidence="1" id="KW-0694">RNA-binding</keyword>
<evidence type="ECO:0000313" key="3">
    <source>
        <dbReference type="EMBL" id="CAD8108031.1"/>
    </source>
</evidence>
<evidence type="ECO:0000256" key="1">
    <source>
        <dbReference type="PROSITE-ProRule" id="PRU00176"/>
    </source>
</evidence>
<dbReference type="NCBIfam" id="TIGR00310">
    <property type="entry name" value="ZPR1_znf"/>
    <property type="match status" value="1"/>
</dbReference>
<sequence length="442" mass="52692">MENLQQFFENLMDDQEITITDYSCSKCKQVCKTKMLKKNIPNFSHIIIFTFNCQYCGYKNDEVRFKDEKKEKGIRLQLKIDHPSQLQRKIIRSQQCKISIPELELKIQTTKKSSINTLEGFIQISIDELSRDQSERKNCQGQLYSGIQFIIENLQQFKQGKRLPFHWIMEDPSGNSFIMNLNQSPQDESLDIQYFTREEEQFETIFKKQSDIKEDDIIQEEQPRPKQQFYLKIRGLPFQCTKQDLLNFLEMPRLKKENLMMKFQQNGLFNGEAYIQIFSIEDSDYLRTFHKSQMDHRYLEIFNSNFDEFQKAQQSNQYLKQRNPKIQSELSNLNEENEYQCKQQGVLKLRGLPWSSNEKDVRNFFQNNSKIKSVKLLYDDNGKAKGQCFVVVKNLETAEKLKKKYHKKSIGSRYIEVFICSQREYLDCFQKNNSDRKRSISP</sequence>
<dbReference type="Proteomes" id="UP000692954">
    <property type="component" value="Unassembled WGS sequence"/>
</dbReference>
<dbReference type="Pfam" id="PF22794">
    <property type="entry name" value="jr-ZPR1"/>
    <property type="match status" value="1"/>
</dbReference>
<dbReference type="PANTHER" id="PTHR10876:SF0">
    <property type="entry name" value="ZINC FINGER PROTEIN ZPR1"/>
    <property type="match status" value="1"/>
</dbReference>
<dbReference type="Pfam" id="PF03367">
    <property type="entry name" value="Zn_ribbon_ZPR1"/>
    <property type="match status" value="1"/>
</dbReference>
<gene>
    <name evidence="3" type="ORF">PSON_ATCC_30995.1.T0900086</name>
</gene>
<dbReference type="GO" id="GO:0003723">
    <property type="term" value="F:RNA binding"/>
    <property type="evidence" value="ECO:0007669"/>
    <property type="project" value="UniProtKB-UniRule"/>
</dbReference>
<dbReference type="CDD" id="cd12254">
    <property type="entry name" value="RRM_hnRNPH_ESRPs_RBM12_like"/>
    <property type="match status" value="2"/>
</dbReference>
<dbReference type="InterPro" id="IPR056180">
    <property type="entry name" value="ZPR1_jr_dom"/>
</dbReference>
<dbReference type="PANTHER" id="PTHR10876">
    <property type="entry name" value="ZINC FINGER PROTEIN ZPR1"/>
    <property type="match status" value="1"/>
</dbReference>
<dbReference type="EMBL" id="CAJJDN010000090">
    <property type="protein sequence ID" value="CAD8108031.1"/>
    <property type="molecule type" value="Genomic_DNA"/>
</dbReference>